<dbReference type="HOGENOM" id="CLU_1621079_0_0_1"/>
<proteinExistence type="predicted"/>
<dbReference type="AlphaFoldDB" id="T1HHK1"/>
<organism evidence="1 2">
    <name type="scientific">Rhodnius prolixus</name>
    <name type="common">Triatomid bug</name>
    <dbReference type="NCBI Taxonomy" id="13249"/>
    <lineage>
        <taxon>Eukaryota</taxon>
        <taxon>Metazoa</taxon>
        <taxon>Ecdysozoa</taxon>
        <taxon>Arthropoda</taxon>
        <taxon>Hexapoda</taxon>
        <taxon>Insecta</taxon>
        <taxon>Pterygota</taxon>
        <taxon>Neoptera</taxon>
        <taxon>Paraneoptera</taxon>
        <taxon>Hemiptera</taxon>
        <taxon>Heteroptera</taxon>
        <taxon>Panheteroptera</taxon>
        <taxon>Cimicomorpha</taxon>
        <taxon>Reduviidae</taxon>
        <taxon>Triatominae</taxon>
        <taxon>Rhodnius</taxon>
    </lineage>
</organism>
<evidence type="ECO:0000313" key="2">
    <source>
        <dbReference type="Proteomes" id="UP000015103"/>
    </source>
</evidence>
<protein>
    <submittedName>
        <fullName evidence="1">DUF4485 domain-containing protein</fullName>
    </submittedName>
</protein>
<dbReference type="EMBL" id="ACPB03021910">
    <property type="status" value="NOT_ANNOTATED_CDS"/>
    <property type="molecule type" value="Genomic_DNA"/>
</dbReference>
<keyword evidence="2" id="KW-1185">Reference proteome</keyword>
<dbReference type="InterPro" id="IPR027831">
    <property type="entry name" value="DUF4485"/>
</dbReference>
<dbReference type="EnsemblMetazoa" id="RPRC003524-RA">
    <property type="protein sequence ID" value="RPRC003524-PA"/>
    <property type="gene ID" value="RPRC003524"/>
</dbReference>
<dbReference type="Proteomes" id="UP000015103">
    <property type="component" value="Unassembled WGS sequence"/>
</dbReference>
<evidence type="ECO:0000313" key="1">
    <source>
        <dbReference type="EnsemblMetazoa" id="RPRC003524-PA"/>
    </source>
</evidence>
<dbReference type="OMA" id="PRHEREM"/>
<dbReference type="VEuPathDB" id="VectorBase:RPRC003524"/>
<accession>T1HHK1</accession>
<dbReference type="eggNOG" id="ENOG502TCPI">
    <property type="taxonomic scope" value="Eukaryota"/>
</dbReference>
<dbReference type="GeneID" id="141454646"/>
<dbReference type="Pfam" id="PF14846">
    <property type="entry name" value="DUF4485"/>
    <property type="match status" value="1"/>
</dbReference>
<dbReference type="RefSeq" id="XP_073985206.1">
    <property type="nucleotide sequence ID" value="XM_074129105.1"/>
</dbReference>
<dbReference type="InParanoid" id="T1HHK1"/>
<name>T1HHK1_RHOPR</name>
<sequence length="164" mass="18946">MPNPYKILREAFEFNVLLVRALLHLVQQAERHTLALWMKKLTTQCDTPEEMSLRNEYVWYLLVMLQSGAIGTPFNKPPPGGRLQDLASVIPRNVYKEIMEMSLDSNEKSDEQIQLEAEDDENEEQSKEQKCTGVCLDPAEFFDWQPKPNDGSFCYACVFSNYDC</sequence>
<reference evidence="1" key="1">
    <citation type="submission" date="2015-05" db="UniProtKB">
        <authorList>
            <consortium name="EnsemblMetazoa"/>
        </authorList>
    </citation>
    <scope>IDENTIFICATION</scope>
</reference>